<keyword evidence="2" id="KW-1185">Reference proteome</keyword>
<protein>
    <submittedName>
        <fullName evidence="1">Organic hydroperoxide reductase OsmC/OhrA</fullName>
    </submittedName>
</protein>
<dbReference type="RefSeq" id="WP_179420229.1">
    <property type="nucleotide sequence ID" value="NZ_JACCAB010000001.1"/>
</dbReference>
<dbReference type="PANTHER" id="PTHR42830:SF2">
    <property type="entry name" value="OSMC_OHR FAMILY PROTEIN"/>
    <property type="match status" value="1"/>
</dbReference>
<dbReference type="InterPro" id="IPR003718">
    <property type="entry name" value="OsmC/Ohr_fam"/>
</dbReference>
<dbReference type="InterPro" id="IPR015946">
    <property type="entry name" value="KH_dom-like_a/b"/>
</dbReference>
<comment type="caution">
    <text evidence="1">The sequence shown here is derived from an EMBL/GenBank/DDBJ whole genome shotgun (WGS) entry which is preliminary data.</text>
</comment>
<accession>A0A852WG30</accession>
<reference evidence="1 2" key="1">
    <citation type="submission" date="2020-07" db="EMBL/GenBank/DDBJ databases">
        <title>Sequencing the genomes of 1000 actinobacteria strains.</title>
        <authorList>
            <person name="Klenk H.-P."/>
        </authorList>
    </citation>
    <scope>NUCLEOTIDE SEQUENCE [LARGE SCALE GENOMIC DNA]</scope>
    <source>
        <strain evidence="1 2">DSM 23987</strain>
    </source>
</reference>
<proteinExistence type="predicted"/>
<dbReference type="InterPro" id="IPR036102">
    <property type="entry name" value="OsmC/Ohrsf"/>
</dbReference>
<dbReference type="Pfam" id="PF02566">
    <property type="entry name" value="OsmC"/>
    <property type="match status" value="1"/>
</dbReference>
<organism evidence="1 2">
    <name type="scientific">Pedococcus badiiscoriae</name>
    <dbReference type="NCBI Taxonomy" id="642776"/>
    <lineage>
        <taxon>Bacteria</taxon>
        <taxon>Bacillati</taxon>
        <taxon>Actinomycetota</taxon>
        <taxon>Actinomycetes</taxon>
        <taxon>Micrococcales</taxon>
        <taxon>Intrasporangiaceae</taxon>
        <taxon>Pedococcus</taxon>
    </lineage>
</organism>
<evidence type="ECO:0000313" key="2">
    <source>
        <dbReference type="Proteomes" id="UP000573599"/>
    </source>
</evidence>
<gene>
    <name evidence="1" type="ORF">BJ986_000121</name>
</gene>
<dbReference type="AlphaFoldDB" id="A0A852WG30"/>
<dbReference type="Gene3D" id="3.30.300.20">
    <property type="match status" value="1"/>
</dbReference>
<evidence type="ECO:0000313" key="1">
    <source>
        <dbReference type="EMBL" id="NYG05634.1"/>
    </source>
</evidence>
<dbReference type="Proteomes" id="UP000573599">
    <property type="component" value="Unassembled WGS sequence"/>
</dbReference>
<dbReference type="EMBL" id="JACCAB010000001">
    <property type="protein sequence ID" value="NYG05634.1"/>
    <property type="molecule type" value="Genomic_DNA"/>
</dbReference>
<dbReference type="InterPro" id="IPR052707">
    <property type="entry name" value="OsmC_Ohr_Peroxiredoxin"/>
</dbReference>
<sequence>MPDEGFRGDVRGHVYSARVEWSGSTAGGYRAYPRAHTAWTPPAAEGFDLSADAHFRGDPDLPNPEQLLVLAASSCQLLSFLAVAARGGVEVLAYADDAFGQMPADAVPQRITRIVLRPVISVVAGTDPAVVVRMTHEAHDECYISNSLTTQVVVEPEVVIA</sequence>
<name>A0A852WG30_9MICO</name>
<dbReference type="SUPFAM" id="SSF82784">
    <property type="entry name" value="OsmC-like"/>
    <property type="match status" value="1"/>
</dbReference>
<dbReference type="PANTHER" id="PTHR42830">
    <property type="entry name" value="OSMOTICALLY INDUCIBLE FAMILY PROTEIN"/>
    <property type="match status" value="1"/>
</dbReference>